<reference evidence="1 2" key="1">
    <citation type="submission" date="2021-10" db="EMBL/GenBank/DDBJ databases">
        <title>Anaerobic single-cell dispensing facilitates the cultivation of human gut bacteria.</title>
        <authorList>
            <person name="Afrizal A."/>
        </authorList>
    </citation>
    <scope>NUCLEOTIDE SEQUENCE [LARGE SCALE GENOMIC DNA]</scope>
    <source>
        <strain evidence="1 2">CLA-AA-H246</strain>
    </source>
</reference>
<comment type="caution">
    <text evidence="1">The sequence shown here is derived from an EMBL/GenBank/DDBJ whole genome shotgun (WGS) entry which is preliminary data.</text>
</comment>
<evidence type="ECO:0000313" key="1">
    <source>
        <dbReference type="EMBL" id="MCC2147959.1"/>
    </source>
</evidence>
<dbReference type="Pfam" id="PF19642">
    <property type="entry name" value="DUF6145"/>
    <property type="match status" value="1"/>
</dbReference>
<keyword evidence="2" id="KW-1185">Reference proteome</keyword>
<dbReference type="Proteomes" id="UP001299235">
    <property type="component" value="Unassembled WGS sequence"/>
</dbReference>
<organism evidence="1 2">
    <name type="scientific">Hominisplanchenecus faecis</name>
    <dbReference type="NCBI Taxonomy" id="2885351"/>
    <lineage>
        <taxon>Bacteria</taxon>
        <taxon>Bacillati</taxon>
        <taxon>Bacillota</taxon>
        <taxon>Clostridia</taxon>
        <taxon>Lachnospirales</taxon>
        <taxon>Lachnospiraceae</taxon>
        <taxon>Hominisplanchenecus</taxon>
    </lineage>
</organism>
<dbReference type="InterPro" id="IPR046143">
    <property type="entry name" value="DUF6145"/>
</dbReference>
<dbReference type="RefSeq" id="WP_147632476.1">
    <property type="nucleotide sequence ID" value="NZ_JBBNIK010000066.1"/>
</dbReference>
<sequence length="116" mass="13692">MKKANETVVLCGASAYEEKYYLNPQFSKLPEHIRQELQIMCVLYTQKVGGILMLEFTPEGHLEFKTEAKENDFFYDEIGSVLEIKKLQNEKRELMEALEMFYRVVFLGEEFDYDEA</sequence>
<name>A0ABS8ESZ7_9FIRM</name>
<accession>A0ABS8ESZ7</accession>
<gene>
    <name evidence="1" type="ORF">LKD42_01615</name>
</gene>
<protein>
    <submittedName>
        <fullName evidence="1">DUF6145 family protein</fullName>
    </submittedName>
</protein>
<evidence type="ECO:0000313" key="2">
    <source>
        <dbReference type="Proteomes" id="UP001299235"/>
    </source>
</evidence>
<dbReference type="EMBL" id="JAJEQE010000003">
    <property type="protein sequence ID" value="MCC2147959.1"/>
    <property type="molecule type" value="Genomic_DNA"/>
</dbReference>
<proteinExistence type="predicted"/>